<proteinExistence type="predicted"/>
<reference evidence="2" key="1">
    <citation type="journal article" date="2014" name="Genome Biol. Evol.">
        <title>Ascidian mitogenomics: comparison of evolutionary rates in closely related taxa provides evidence of ongoing speciation events.</title>
        <authorList>
            <person name="Griggio F."/>
            <person name="Voskoboynik A."/>
            <person name="Iannelli F."/>
            <person name="Justy F."/>
            <person name="Tilak M.K."/>
            <person name="Turon X."/>
            <person name="Pesole G."/>
            <person name="Douzery E.J."/>
            <person name="Mastrototaro F."/>
            <person name="Gissi C."/>
        </authorList>
    </citation>
    <scope>NUCLEOTIDE SEQUENCE</scope>
    <source>
        <tissue evidence="2">Colony</tissue>
    </source>
</reference>
<keyword evidence="1" id="KW-0472">Membrane</keyword>
<geneLocation type="mitochondrion" evidence="2"/>
<name>A0A024GX55_9ASCI</name>
<evidence type="ECO:0000313" key="2">
    <source>
        <dbReference type="EMBL" id="CCO25732.1"/>
    </source>
</evidence>
<evidence type="ECO:0000256" key="1">
    <source>
        <dbReference type="SAM" id="Phobius"/>
    </source>
</evidence>
<feature type="transmembrane region" description="Helical" evidence="1">
    <location>
        <begin position="6"/>
        <end position="28"/>
    </location>
</feature>
<dbReference type="EMBL" id="HF548555">
    <property type="protein sequence ID" value="CCO25732.1"/>
    <property type="molecule type" value="Genomic_DNA"/>
</dbReference>
<keyword evidence="2" id="KW-0496">Mitochondrion</keyword>
<protein>
    <submittedName>
        <fullName evidence="2">ATPase subunit 8</fullName>
    </submittedName>
</protein>
<dbReference type="AlphaFoldDB" id="A0A024GX55"/>
<organism evidence="2">
    <name type="scientific">Aplidium tabarquensis</name>
    <dbReference type="NCBI Taxonomy" id="1256662"/>
    <lineage>
        <taxon>Eukaryota</taxon>
        <taxon>Metazoa</taxon>
        <taxon>Chordata</taxon>
        <taxon>Tunicata</taxon>
        <taxon>Ascidiacea</taxon>
        <taxon>Aplousobranchia</taxon>
        <taxon>Polyclinidae</taxon>
        <taxon>Aplidium</taxon>
    </lineage>
</organism>
<accession>A0A024GX55</accession>
<keyword evidence="1" id="KW-1133">Transmembrane helix</keyword>
<sequence>MPQMNFFLIFFMVILFSVYLFMVVYFTVHGKKKNNGGS</sequence>
<keyword evidence="1" id="KW-0812">Transmembrane</keyword>
<gene>
    <name evidence="2" type="primary">p8</name>
</gene>